<sequence length="179" mass="21348">MRIIEIVDYDPNWKNLYKEEEVKIKNILNDILISIHHIGSTSIENLKAKPIIDILAVVDDINKVDHYNNDFANIGYKAMGENGIAKRRFFMKDYIDNNGTEKRFSHIHIFDINNKVEIERHLAFRDFLRTNKNIAEEYVKIKLEALKNCNNDIELYCNYKDKFIKDIEKKALEFYRKNF</sequence>
<dbReference type="RefSeq" id="WP_012672068.1">
    <property type="nucleotide sequence ID" value="NC_012225.1"/>
</dbReference>
<evidence type="ECO:0008006" key="3">
    <source>
        <dbReference type="Google" id="ProtNLM"/>
    </source>
</evidence>
<evidence type="ECO:0000313" key="2">
    <source>
        <dbReference type="Proteomes" id="UP000001803"/>
    </source>
</evidence>
<dbReference type="PANTHER" id="PTHR34822:SF1">
    <property type="entry name" value="GRPB FAMILY PROTEIN"/>
    <property type="match status" value="1"/>
</dbReference>
<evidence type="ECO:0000313" key="1">
    <source>
        <dbReference type="EMBL" id="ACN85041.1"/>
    </source>
</evidence>
<dbReference type="Pfam" id="PF04229">
    <property type="entry name" value="GrpB"/>
    <property type="match status" value="1"/>
</dbReference>
<protein>
    <recommendedName>
        <fullName evidence="3">GrpB family protein</fullName>
    </recommendedName>
</protein>
<organism evidence="1 2">
    <name type="scientific">Brachyspira hyodysenteriae (strain ATCC 49526 / WA1)</name>
    <dbReference type="NCBI Taxonomy" id="565034"/>
    <lineage>
        <taxon>Bacteria</taxon>
        <taxon>Pseudomonadati</taxon>
        <taxon>Spirochaetota</taxon>
        <taxon>Spirochaetia</taxon>
        <taxon>Brachyspirales</taxon>
        <taxon>Brachyspiraceae</taxon>
        <taxon>Brachyspira</taxon>
    </lineage>
</organism>
<accession>A0A3B6VGP5</accession>
<dbReference type="KEGG" id="bhy:BHWA1_02588"/>
<reference evidence="1 2" key="1">
    <citation type="journal article" date="2009" name="PLoS ONE">
        <title>Genome sequence of the pathogenic intestinal spirochete Brachyspira hyodysenteriae reveals adaptations to its lifestyle in the porcine large intestine.</title>
        <authorList>
            <person name="Bellgard M.I."/>
            <person name="Wanchanthuek P."/>
            <person name="La T."/>
            <person name="Ryan K."/>
            <person name="Moolhuijzen P."/>
            <person name="Albertyn Z."/>
            <person name="Shaban B."/>
            <person name="Motro Y."/>
            <person name="Dunn D.S."/>
            <person name="Schibeci D."/>
            <person name="Hunter A."/>
            <person name="Barrero R."/>
            <person name="Phillips N.D."/>
            <person name="Hampson D.J."/>
        </authorList>
    </citation>
    <scope>NUCLEOTIDE SEQUENCE [LARGE SCALE GENOMIC DNA]</scope>
    <source>
        <strain evidence="2">ATCC 49526 / WA1</strain>
    </source>
</reference>
<dbReference type="EMBL" id="CP001357">
    <property type="protein sequence ID" value="ACN85041.1"/>
    <property type="molecule type" value="Genomic_DNA"/>
</dbReference>
<dbReference type="Proteomes" id="UP000001803">
    <property type="component" value="Chromosome"/>
</dbReference>
<dbReference type="SUPFAM" id="SSF81301">
    <property type="entry name" value="Nucleotidyltransferase"/>
    <property type="match status" value="1"/>
</dbReference>
<dbReference type="PANTHER" id="PTHR34822">
    <property type="entry name" value="GRPB DOMAIN PROTEIN (AFU_ORTHOLOGUE AFUA_1G01530)"/>
    <property type="match status" value="1"/>
</dbReference>
<proteinExistence type="predicted"/>
<dbReference type="AlphaFoldDB" id="A0A3B6VGP5"/>
<dbReference type="Gene3D" id="3.30.460.10">
    <property type="entry name" value="Beta Polymerase, domain 2"/>
    <property type="match status" value="1"/>
</dbReference>
<keyword evidence="2" id="KW-1185">Reference proteome</keyword>
<dbReference type="InterPro" id="IPR007344">
    <property type="entry name" value="GrpB/CoaE"/>
</dbReference>
<name>A0A3B6VGP5_BRAHW</name>
<gene>
    <name evidence="1" type="ordered locus">BHWA1_02588</name>
</gene>
<dbReference type="InterPro" id="IPR043519">
    <property type="entry name" value="NT_sf"/>
</dbReference>